<dbReference type="PANTHER" id="PTHR43085:SF1">
    <property type="entry name" value="PSEUDOURIDINE KINASE-RELATED"/>
    <property type="match status" value="1"/>
</dbReference>
<keyword evidence="5" id="KW-0067">ATP-binding</keyword>
<dbReference type="Proteomes" id="UP000523795">
    <property type="component" value="Unassembled WGS sequence"/>
</dbReference>
<dbReference type="SUPFAM" id="SSF53613">
    <property type="entry name" value="Ribokinase-like"/>
    <property type="match status" value="1"/>
</dbReference>
<dbReference type="PANTHER" id="PTHR43085">
    <property type="entry name" value="HEXOKINASE FAMILY MEMBER"/>
    <property type="match status" value="1"/>
</dbReference>
<evidence type="ECO:0000256" key="1">
    <source>
        <dbReference type="ARBA" id="ARBA00010688"/>
    </source>
</evidence>
<dbReference type="InterPro" id="IPR011611">
    <property type="entry name" value="PfkB_dom"/>
</dbReference>
<gene>
    <name evidence="7" type="ORF">HER39_14375</name>
</gene>
<evidence type="ECO:0000256" key="2">
    <source>
        <dbReference type="ARBA" id="ARBA00022679"/>
    </source>
</evidence>
<evidence type="ECO:0000313" key="7">
    <source>
        <dbReference type="EMBL" id="NKX51727.1"/>
    </source>
</evidence>
<keyword evidence="8" id="KW-1185">Reference proteome</keyword>
<evidence type="ECO:0000259" key="6">
    <source>
        <dbReference type="Pfam" id="PF00294"/>
    </source>
</evidence>
<keyword evidence="4 7" id="KW-0418">Kinase</keyword>
<dbReference type="Pfam" id="PF00294">
    <property type="entry name" value="PfkB"/>
    <property type="match status" value="1"/>
</dbReference>
<evidence type="ECO:0000256" key="3">
    <source>
        <dbReference type="ARBA" id="ARBA00022741"/>
    </source>
</evidence>
<dbReference type="PROSITE" id="PS00583">
    <property type="entry name" value="PFKB_KINASES_1"/>
    <property type="match status" value="1"/>
</dbReference>
<evidence type="ECO:0000256" key="4">
    <source>
        <dbReference type="ARBA" id="ARBA00022777"/>
    </source>
</evidence>
<dbReference type="EMBL" id="JAAZSR010000293">
    <property type="protein sequence ID" value="NKX51727.1"/>
    <property type="molecule type" value="Genomic_DNA"/>
</dbReference>
<proteinExistence type="inferred from homology"/>
<dbReference type="PROSITE" id="PS00584">
    <property type="entry name" value="PFKB_KINASES_2"/>
    <property type="match status" value="1"/>
</dbReference>
<sequence length="305" mass="32414">MLSVIGETLVDVGKSNASAPRVHVGGSPMNVAVGLARLGHPVQFVGRYGRDDYGAMITHHLRRNAVLTPLEPDTRPTSVATATLEAAGSAHYSFDVPWELPPLDKALPRLLDGTTWLHTGSLAAMLEPGAHAVLAAVQRAHPGALISYDPNCRPTLITDREFARRQAEKFVRLSDLVRASEEDLHWLYPARPVEDTARAWLALGPAMVVVTRGAGGPWAVTRSGTAELDAPAVDVVDTVGAGDSFSAALIGALVDRGLAGSGWRGRLRDIGPVQLQQILEYATRAAAVTVSRPGANPPSREELES</sequence>
<feature type="domain" description="Carbohydrate kinase PfkB" evidence="6">
    <location>
        <begin position="15"/>
        <end position="299"/>
    </location>
</feature>
<dbReference type="InterPro" id="IPR029056">
    <property type="entry name" value="Ribokinase-like"/>
</dbReference>
<comment type="similarity">
    <text evidence="1">Belongs to the carbohydrate kinase PfkB family.</text>
</comment>
<accession>A0ABX1JQW5</accession>
<name>A0ABX1JQW5_9MICC</name>
<dbReference type="Gene3D" id="3.40.1190.20">
    <property type="match status" value="1"/>
</dbReference>
<reference evidence="7 8" key="1">
    <citation type="submission" date="2020-04" db="EMBL/GenBank/DDBJ databases">
        <authorList>
            <person name="Liu S."/>
        </authorList>
    </citation>
    <scope>NUCLEOTIDE SEQUENCE [LARGE SCALE GENOMIC DNA]</scope>
    <source>
        <strain evidence="7 8">CGMCC 1.15091</strain>
    </source>
</reference>
<keyword evidence="3" id="KW-0547">Nucleotide-binding</keyword>
<dbReference type="CDD" id="cd01167">
    <property type="entry name" value="bac_FRK"/>
    <property type="match status" value="1"/>
</dbReference>
<evidence type="ECO:0000256" key="5">
    <source>
        <dbReference type="ARBA" id="ARBA00022840"/>
    </source>
</evidence>
<organism evidence="7 8">
    <name type="scientific">Arthrobacter deserti</name>
    <dbReference type="NCBI Taxonomy" id="1742687"/>
    <lineage>
        <taxon>Bacteria</taxon>
        <taxon>Bacillati</taxon>
        <taxon>Actinomycetota</taxon>
        <taxon>Actinomycetes</taxon>
        <taxon>Micrococcales</taxon>
        <taxon>Micrococcaceae</taxon>
        <taxon>Arthrobacter</taxon>
    </lineage>
</organism>
<dbReference type="InterPro" id="IPR002173">
    <property type="entry name" value="Carboh/pur_kinase_PfkB_CS"/>
</dbReference>
<keyword evidence="2" id="KW-0808">Transferase</keyword>
<dbReference type="GO" id="GO:0016301">
    <property type="term" value="F:kinase activity"/>
    <property type="evidence" value="ECO:0007669"/>
    <property type="project" value="UniProtKB-KW"/>
</dbReference>
<comment type="caution">
    <text evidence="7">The sequence shown here is derived from an EMBL/GenBank/DDBJ whole genome shotgun (WGS) entry which is preliminary data.</text>
</comment>
<protein>
    <submittedName>
        <fullName evidence="7">Carbohydrate kinase</fullName>
    </submittedName>
</protein>
<evidence type="ECO:0000313" key="8">
    <source>
        <dbReference type="Proteomes" id="UP000523795"/>
    </source>
</evidence>
<dbReference type="InterPro" id="IPR050306">
    <property type="entry name" value="PfkB_Carbo_kinase"/>
</dbReference>